<dbReference type="AlphaFoldDB" id="C0PEK1"/>
<proteinExistence type="evidence at transcript level"/>
<protein>
    <submittedName>
        <fullName evidence="1">Uncharacterized protein</fullName>
    </submittedName>
</protein>
<evidence type="ECO:0000313" key="1">
    <source>
        <dbReference type="EMBL" id="ACN33617.1"/>
    </source>
</evidence>
<organism evidence="1">
    <name type="scientific">Zea mays</name>
    <name type="common">Maize</name>
    <dbReference type="NCBI Taxonomy" id="4577"/>
    <lineage>
        <taxon>Eukaryota</taxon>
        <taxon>Viridiplantae</taxon>
        <taxon>Streptophyta</taxon>
        <taxon>Embryophyta</taxon>
        <taxon>Tracheophyta</taxon>
        <taxon>Spermatophyta</taxon>
        <taxon>Magnoliopsida</taxon>
        <taxon>Liliopsida</taxon>
        <taxon>Poales</taxon>
        <taxon>Poaceae</taxon>
        <taxon>PACMAD clade</taxon>
        <taxon>Panicoideae</taxon>
        <taxon>Andropogonodae</taxon>
        <taxon>Andropogoneae</taxon>
        <taxon>Tripsacinae</taxon>
        <taxon>Zea</taxon>
    </lineage>
</organism>
<dbReference type="EMBL" id="BT066720">
    <property type="protein sequence ID" value="ACN33617.1"/>
    <property type="molecule type" value="mRNA"/>
</dbReference>
<sequence length="31" mass="3434">MCFAPPLDYSPVVCFGFCFPGVFGSRLPTMF</sequence>
<accession>C0PEK1</accession>
<name>C0PEK1_MAIZE</name>
<reference evidence="1" key="1">
    <citation type="journal article" date="2009" name="PLoS Genet.">
        <title>Sequencing, mapping, and analysis of 27,455 maize full-length cDNAs.</title>
        <authorList>
            <person name="Soderlund C."/>
            <person name="Descour A."/>
            <person name="Kudrna D."/>
            <person name="Bomhoff M."/>
            <person name="Boyd L."/>
            <person name="Currie J."/>
            <person name="Angelova A."/>
            <person name="Collura K."/>
            <person name="Wissotski M."/>
            <person name="Ashley E."/>
            <person name="Morrow D."/>
            <person name="Fernandes J."/>
            <person name="Walbot V."/>
            <person name="Yu Y."/>
        </authorList>
    </citation>
    <scope>NUCLEOTIDE SEQUENCE</scope>
    <source>
        <strain evidence="1">B73</strain>
    </source>
</reference>